<evidence type="ECO:0000259" key="4">
    <source>
        <dbReference type="PROSITE" id="PS50059"/>
    </source>
</evidence>
<comment type="catalytic activity">
    <reaction evidence="2">
        <text>[protein]-peptidylproline (omega=180) = [protein]-peptidylproline (omega=0)</text>
        <dbReference type="Rhea" id="RHEA:16237"/>
        <dbReference type="Rhea" id="RHEA-COMP:10747"/>
        <dbReference type="Rhea" id="RHEA-COMP:10748"/>
        <dbReference type="ChEBI" id="CHEBI:83833"/>
        <dbReference type="ChEBI" id="CHEBI:83834"/>
        <dbReference type="EC" id="5.2.1.8"/>
    </reaction>
</comment>
<proteinExistence type="predicted"/>
<gene>
    <name evidence="6" type="primary">LOC106151162</name>
</gene>
<evidence type="ECO:0000313" key="6">
    <source>
        <dbReference type="RefSeq" id="XP_013379723.1"/>
    </source>
</evidence>
<evidence type="ECO:0000313" key="5">
    <source>
        <dbReference type="Proteomes" id="UP000085678"/>
    </source>
</evidence>
<keyword evidence="2" id="KW-0697">Rotamase</keyword>
<keyword evidence="5" id="KW-1185">Reference proteome</keyword>
<dbReference type="STRING" id="7574.A0A1S3H139"/>
<dbReference type="PANTHER" id="PTHR46493:SF1">
    <property type="entry name" value="PEPTIDYL-PROLYL CIS-TRANS ISOMERASE FKBP3"/>
    <property type="match status" value="1"/>
</dbReference>
<dbReference type="PANTHER" id="PTHR46493">
    <property type="entry name" value="PEPTIDYL-PROLYL CIS-TRANS ISOMERASE FKBP3"/>
    <property type="match status" value="1"/>
</dbReference>
<dbReference type="Pfam" id="PF18410">
    <property type="entry name" value="BTHB"/>
    <property type="match status" value="1"/>
</dbReference>
<dbReference type="CDD" id="cd21063">
    <property type="entry name" value="BTHB_FKBP25"/>
    <property type="match status" value="1"/>
</dbReference>
<sequence>MSEPCPPYTAEQLLSDAVTKKDLASFLQNSAAEKFLAARKLLGNLKNVCKVHTKEQFIEHYNTMFQRKAFKNTKYEEPVKQASVQRPSSSASTKENNYSINSATTVNKTRKTGTDANANEINGGYLVLQKINNYELRDGEMYRKTVLEKGNGHDFPMVGDVVVCHYVSKLQDGTIFDSRLRKTKKGKKCHPFKFKIGENKVIRAWEEAVLDMSIGEKAELLINPDWGYGKKGAFEGKVPPDAVLVCELELSGIDR</sequence>
<organism evidence="5 6">
    <name type="scientific">Lingula anatina</name>
    <name type="common">Brachiopod</name>
    <name type="synonym">Lingula unguis</name>
    <dbReference type="NCBI Taxonomy" id="7574"/>
    <lineage>
        <taxon>Eukaryota</taxon>
        <taxon>Metazoa</taxon>
        <taxon>Spiralia</taxon>
        <taxon>Lophotrochozoa</taxon>
        <taxon>Brachiopoda</taxon>
        <taxon>Linguliformea</taxon>
        <taxon>Lingulata</taxon>
        <taxon>Lingulida</taxon>
        <taxon>Linguloidea</taxon>
        <taxon>Lingulidae</taxon>
        <taxon>Lingula</taxon>
    </lineage>
</organism>
<dbReference type="OMA" id="IEPDWAY"/>
<feature type="compositionally biased region" description="Polar residues" evidence="3">
    <location>
        <begin position="82"/>
        <end position="97"/>
    </location>
</feature>
<dbReference type="KEGG" id="lak:106151162"/>
<reference evidence="6" key="1">
    <citation type="submission" date="2025-08" db="UniProtKB">
        <authorList>
            <consortium name="RefSeq"/>
        </authorList>
    </citation>
    <scope>IDENTIFICATION</scope>
    <source>
        <tissue evidence="6">Gonads</tissue>
    </source>
</reference>
<dbReference type="Proteomes" id="UP000085678">
    <property type="component" value="Unplaced"/>
</dbReference>
<dbReference type="Gene3D" id="1.10.720.80">
    <property type="match status" value="1"/>
</dbReference>
<dbReference type="InterPro" id="IPR043368">
    <property type="entry name" value="FKBP3"/>
</dbReference>
<feature type="domain" description="PPIase FKBP-type" evidence="4">
    <location>
        <begin position="159"/>
        <end position="254"/>
    </location>
</feature>
<dbReference type="InterPro" id="IPR046357">
    <property type="entry name" value="PPIase_dom_sf"/>
</dbReference>
<dbReference type="InterPro" id="IPR001179">
    <property type="entry name" value="PPIase_FKBP_dom"/>
</dbReference>
<dbReference type="InParanoid" id="A0A1S3H139"/>
<protein>
    <recommendedName>
        <fullName evidence="2">peptidylprolyl isomerase</fullName>
        <ecNumber evidence="2">5.2.1.8</ecNumber>
    </recommendedName>
</protein>
<dbReference type="GO" id="GO:0003755">
    <property type="term" value="F:peptidyl-prolyl cis-trans isomerase activity"/>
    <property type="evidence" value="ECO:0007669"/>
    <property type="project" value="UniProtKB-KW"/>
</dbReference>
<keyword evidence="2 6" id="KW-0413">Isomerase</keyword>
<dbReference type="OrthoDB" id="1902587at2759"/>
<accession>A0A1S3H139</accession>
<name>A0A1S3H139_LINAN</name>
<evidence type="ECO:0000256" key="2">
    <source>
        <dbReference type="PROSITE-ProRule" id="PRU00277"/>
    </source>
</evidence>
<feature type="region of interest" description="Disordered" evidence="3">
    <location>
        <begin position="77"/>
        <end position="97"/>
    </location>
</feature>
<dbReference type="Pfam" id="PF00254">
    <property type="entry name" value="FKBP_C"/>
    <property type="match status" value="1"/>
</dbReference>
<evidence type="ECO:0000256" key="1">
    <source>
        <dbReference type="ARBA" id="ARBA00022553"/>
    </source>
</evidence>
<dbReference type="GeneID" id="106151162"/>
<dbReference type="EC" id="5.2.1.8" evidence="2"/>
<dbReference type="Gene3D" id="3.10.50.40">
    <property type="match status" value="1"/>
</dbReference>
<keyword evidence="1" id="KW-0597">Phosphoprotein</keyword>
<dbReference type="PROSITE" id="PS50059">
    <property type="entry name" value="FKBP_PPIASE"/>
    <property type="match status" value="1"/>
</dbReference>
<dbReference type="InterPro" id="IPR041200">
    <property type="entry name" value="FKBP3_BTHB"/>
</dbReference>
<dbReference type="RefSeq" id="XP_013379723.1">
    <property type="nucleotide sequence ID" value="XM_013524269.1"/>
</dbReference>
<evidence type="ECO:0000256" key="3">
    <source>
        <dbReference type="SAM" id="MobiDB-lite"/>
    </source>
</evidence>
<dbReference type="SUPFAM" id="SSF54534">
    <property type="entry name" value="FKBP-like"/>
    <property type="match status" value="1"/>
</dbReference>
<dbReference type="AlphaFoldDB" id="A0A1S3H139"/>